<keyword evidence="3" id="KW-1185">Reference proteome</keyword>
<dbReference type="Pfam" id="PF16966">
    <property type="entry name" value="Porin_8"/>
    <property type="match status" value="1"/>
</dbReference>
<sequence>MNKSILLTGAILGCTLSGLAQAQLAFDANLELDTDAVDTATSSTTYDQNGFVELNVASKHENGEYFVAAKGGVRLTTDGDKNVVVRDAYIQLGNNSWDAQIGRFEAINLFPLGKDTLVAHAGGVSVYEANKVRGFAGDDGGQIALHFKASDSLKFELDTLYGDDDTAGDNGTAVSGYRPSVTWSADAFSLTAGFESVKYDLTAGGNVDQTGYALTANFDLSGANVNISASRLEDDNTDQTVNSYAANFTYGNLGAGIIRSDEDNATGPDPDVTTSYIAYSVPLFGIPEATVTFAGSYSSASNVVDDETTAARVRFNYTF</sequence>
<dbReference type="SUPFAM" id="SSF56935">
    <property type="entry name" value="Porins"/>
    <property type="match status" value="1"/>
</dbReference>
<feature type="chain" id="PRO_5011795136" evidence="1">
    <location>
        <begin position="23"/>
        <end position="319"/>
    </location>
</feature>
<evidence type="ECO:0000313" key="2">
    <source>
        <dbReference type="EMBL" id="SEQ50387.1"/>
    </source>
</evidence>
<name>A0A1H9GJY1_9GAMM</name>
<reference evidence="3" key="1">
    <citation type="submission" date="2016-10" db="EMBL/GenBank/DDBJ databases">
        <authorList>
            <person name="Varghese N."/>
            <person name="Submissions S."/>
        </authorList>
    </citation>
    <scope>NUCLEOTIDE SEQUENCE [LARGE SCALE GENOMIC DNA]</scope>
    <source>
        <strain evidence="3">DSM 18887</strain>
    </source>
</reference>
<proteinExistence type="predicted"/>
<gene>
    <name evidence="2" type="ORF">SAMN03080615_01727</name>
</gene>
<accession>A0A1H9GJY1</accession>
<dbReference type="AlphaFoldDB" id="A0A1H9GJY1"/>
<feature type="signal peptide" evidence="1">
    <location>
        <begin position="1"/>
        <end position="22"/>
    </location>
</feature>
<organism evidence="2 3">
    <name type="scientific">Amphritea atlantica</name>
    <dbReference type="NCBI Taxonomy" id="355243"/>
    <lineage>
        <taxon>Bacteria</taxon>
        <taxon>Pseudomonadati</taxon>
        <taxon>Pseudomonadota</taxon>
        <taxon>Gammaproteobacteria</taxon>
        <taxon>Oceanospirillales</taxon>
        <taxon>Oceanospirillaceae</taxon>
        <taxon>Amphritea</taxon>
    </lineage>
</organism>
<keyword evidence="1" id="KW-0732">Signal</keyword>
<dbReference type="Proteomes" id="UP000198749">
    <property type="component" value="Unassembled WGS sequence"/>
</dbReference>
<protein>
    <submittedName>
        <fullName evidence="2">Raffinose porin</fullName>
    </submittedName>
</protein>
<dbReference type="InterPro" id="IPR016963">
    <property type="entry name" value="Glycoporin_RafY"/>
</dbReference>
<evidence type="ECO:0000313" key="3">
    <source>
        <dbReference type="Proteomes" id="UP000198749"/>
    </source>
</evidence>
<dbReference type="EMBL" id="FOGB01000004">
    <property type="protein sequence ID" value="SEQ50387.1"/>
    <property type="molecule type" value="Genomic_DNA"/>
</dbReference>
<evidence type="ECO:0000256" key="1">
    <source>
        <dbReference type="SAM" id="SignalP"/>
    </source>
</evidence>
<dbReference type="RefSeq" id="WP_091356657.1">
    <property type="nucleotide sequence ID" value="NZ_AP025284.1"/>
</dbReference>
<dbReference type="OrthoDB" id="5622860at2"/>